<organism evidence="1 2">
    <name type="scientific">Actinoallomurus vinaceus</name>
    <dbReference type="NCBI Taxonomy" id="1080074"/>
    <lineage>
        <taxon>Bacteria</taxon>
        <taxon>Bacillati</taxon>
        <taxon>Actinomycetota</taxon>
        <taxon>Actinomycetes</taxon>
        <taxon>Streptosporangiales</taxon>
        <taxon>Thermomonosporaceae</taxon>
        <taxon>Actinoallomurus</taxon>
    </lineage>
</organism>
<sequence>METSIRPIVEWIDEPPSAPLSAVDRGRPVDPSLPTLDTNDAERLAVLTEELLRSLGHA</sequence>
<name>A0ABP8UKZ5_9ACTN</name>
<gene>
    <name evidence="1" type="ORF">GCM10023196_061340</name>
</gene>
<dbReference type="Proteomes" id="UP001501442">
    <property type="component" value="Unassembled WGS sequence"/>
</dbReference>
<evidence type="ECO:0000313" key="2">
    <source>
        <dbReference type="Proteomes" id="UP001501442"/>
    </source>
</evidence>
<proteinExistence type="predicted"/>
<comment type="caution">
    <text evidence="1">The sequence shown here is derived from an EMBL/GenBank/DDBJ whole genome shotgun (WGS) entry which is preliminary data.</text>
</comment>
<accession>A0ABP8UKZ5</accession>
<dbReference type="EMBL" id="BAABHK010000009">
    <property type="protein sequence ID" value="GAA4631535.1"/>
    <property type="molecule type" value="Genomic_DNA"/>
</dbReference>
<evidence type="ECO:0000313" key="1">
    <source>
        <dbReference type="EMBL" id="GAA4631535.1"/>
    </source>
</evidence>
<dbReference type="RefSeq" id="WP_345434579.1">
    <property type="nucleotide sequence ID" value="NZ_BAABHK010000009.1"/>
</dbReference>
<keyword evidence="2" id="KW-1185">Reference proteome</keyword>
<reference evidence="2" key="1">
    <citation type="journal article" date="2019" name="Int. J. Syst. Evol. Microbiol.">
        <title>The Global Catalogue of Microorganisms (GCM) 10K type strain sequencing project: providing services to taxonomists for standard genome sequencing and annotation.</title>
        <authorList>
            <consortium name="The Broad Institute Genomics Platform"/>
            <consortium name="The Broad Institute Genome Sequencing Center for Infectious Disease"/>
            <person name="Wu L."/>
            <person name="Ma J."/>
        </authorList>
    </citation>
    <scope>NUCLEOTIDE SEQUENCE [LARGE SCALE GENOMIC DNA]</scope>
    <source>
        <strain evidence="2">JCM 17939</strain>
    </source>
</reference>
<protein>
    <submittedName>
        <fullName evidence="1">Uncharacterized protein</fullName>
    </submittedName>
</protein>